<organism evidence="1 2">
    <name type="scientific">Saguinus oedipus</name>
    <name type="common">Cotton-top tamarin</name>
    <name type="synonym">Oedipomidas oedipus</name>
    <dbReference type="NCBI Taxonomy" id="9490"/>
    <lineage>
        <taxon>Eukaryota</taxon>
        <taxon>Metazoa</taxon>
        <taxon>Chordata</taxon>
        <taxon>Craniata</taxon>
        <taxon>Vertebrata</taxon>
        <taxon>Euteleostomi</taxon>
        <taxon>Mammalia</taxon>
        <taxon>Eutheria</taxon>
        <taxon>Euarchontoglires</taxon>
        <taxon>Primates</taxon>
        <taxon>Haplorrhini</taxon>
        <taxon>Platyrrhini</taxon>
        <taxon>Cebidae</taxon>
        <taxon>Callitrichinae</taxon>
        <taxon>Saguinus</taxon>
    </lineage>
</organism>
<dbReference type="Proteomes" id="UP001266305">
    <property type="component" value="Unassembled WGS sequence"/>
</dbReference>
<evidence type="ECO:0000313" key="2">
    <source>
        <dbReference type="Proteomes" id="UP001266305"/>
    </source>
</evidence>
<accession>A0ABQ9VEZ8</accession>
<sequence>MKMAERGMKTCQGEGHASRLLVRHVLQRLIRSDALAKRRADGFMLRDAKGSQTKVTQIHFNFQPGSPGDAARSPPGFMENTENLAFLSSLVGGEPDAGLEEHAVLQVTSTEPEPAWTIGRHTGETEDSGQPLQVPQKPLRGGDVVTLASFTFVMKDTSYVAL</sequence>
<gene>
    <name evidence="1" type="ORF">P7K49_013125</name>
</gene>
<evidence type="ECO:0000313" key="1">
    <source>
        <dbReference type="EMBL" id="KAK2107960.1"/>
    </source>
</evidence>
<reference evidence="1 2" key="1">
    <citation type="submission" date="2023-05" db="EMBL/GenBank/DDBJ databases">
        <title>B98-5 Cell Line De Novo Hybrid Assembly: An Optical Mapping Approach.</title>
        <authorList>
            <person name="Kananen K."/>
            <person name="Auerbach J.A."/>
            <person name="Kautto E."/>
            <person name="Blachly J.S."/>
        </authorList>
    </citation>
    <scope>NUCLEOTIDE SEQUENCE [LARGE SCALE GENOMIC DNA]</scope>
    <source>
        <strain evidence="1">B95-8</strain>
        <tissue evidence="1">Cell line</tissue>
    </source>
</reference>
<keyword evidence="2" id="KW-1185">Reference proteome</keyword>
<proteinExistence type="predicted"/>
<name>A0ABQ9VEZ8_SAGOE</name>
<protein>
    <submittedName>
        <fullName evidence="1">Uncharacterized protein</fullName>
    </submittedName>
</protein>
<dbReference type="EMBL" id="JASSZA010000006">
    <property type="protein sequence ID" value="KAK2107960.1"/>
    <property type="molecule type" value="Genomic_DNA"/>
</dbReference>
<comment type="caution">
    <text evidence="1">The sequence shown here is derived from an EMBL/GenBank/DDBJ whole genome shotgun (WGS) entry which is preliminary data.</text>
</comment>